<feature type="compositionally biased region" description="Basic residues" evidence="1">
    <location>
        <begin position="37"/>
        <end position="49"/>
    </location>
</feature>
<proteinExistence type="predicted"/>
<protein>
    <submittedName>
        <fullName evidence="2">Uncharacterized protein</fullName>
    </submittedName>
</protein>
<evidence type="ECO:0000256" key="1">
    <source>
        <dbReference type="SAM" id="MobiDB-lite"/>
    </source>
</evidence>
<feature type="region of interest" description="Disordered" evidence="1">
    <location>
        <begin position="20"/>
        <end position="73"/>
    </location>
</feature>
<gene>
    <name evidence="2" type="ORF">EVAR_85435_1</name>
</gene>
<dbReference type="Proteomes" id="UP000299102">
    <property type="component" value="Unassembled WGS sequence"/>
</dbReference>
<name>A0A4C1WJM6_EUMVA</name>
<dbReference type="EMBL" id="BGZK01000577">
    <property type="protein sequence ID" value="GBP51223.1"/>
    <property type="molecule type" value="Genomic_DNA"/>
</dbReference>
<reference evidence="2 3" key="1">
    <citation type="journal article" date="2019" name="Commun. Biol.">
        <title>The bagworm genome reveals a unique fibroin gene that provides high tensile strength.</title>
        <authorList>
            <person name="Kono N."/>
            <person name="Nakamura H."/>
            <person name="Ohtoshi R."/>
            <person name="Tomita M."/>
            <person name="Numata K."/>
            <person name="Arakawa K."/>
        </authorList>
    </citation>
    <scope>NUCLEOTIDE SEQUENCE [LARGE SCALE GENOMIC DNA]</scope>
</reference>
<evidence type="ECO:0000313" key="3">
    <source>
        <dbReference type="Proteomes" id="UP000299102"/>
    </source>
</evidence>
<keyword evidence="3" id="KW-1185">Reference proteome</keyword>
<dbReference type="AlphaFoldDB" id="A0A4C1WJM6"/>
<evidence type="ECO:0000313" key="2">
    <source>
        <dbReference type="EMBL" id="GBP51223.1"/>
    </source>
</evidence>
<comment type="caution">
    <text evidence="2">The sequence shown here is derived from an EMBL/GenBank/DDBJ whole genome shotgun (WGS) entry which is preliminary data.</text>
</comment>
<organism evidence="2 3">
    <name type="scientific">Eumeta variegata</name>
    <name type="common">Bagworm moth</name>
    <name type="synonym">Eumeta japonica</name>
    <dbReference type="NCBI Taxonomy" id="151549"/>
    <lineage>
        <taxon>Eukaryota</taxon>
        <taxon>Metazoa</taxon>
        <taxon>Ecdysozoa</taxon>
        <taxon>Arthropoda</taxon>
        <taxon>Hexapoda</taxon>
        <taxon>Insecta</taxon>
        <taxon>Pterygota</taxon>
        <taxon>Neoptera</taxon>
        <taxon>Endopterygota</taxon>
        <taxon>Lepidoptera</taxon>
        <taxon>Glossata</taxon>
        <taxon>Ditrysia</taxon>
        <taxon>Tineoidea</taxon>
        <taxon>Psychidae</taxon>
        <taxon>Oiketicinae</taxon>
        <taxon>Eumeta</taxon>
    </lineage>
</organism>
<sequence>MGVNTVSGRVGAVSRLPSVERGGVCTSGATNLERRLPKAGRRARRRRLMKSAAAGDPGARGDPRRMQPAAGLS</sequence>
<accession>A0A4C1WJM6</accession>